<sequence>MEKESPSLSSSSSFSSFIFYITLISKSIRCYPQTLTLDQSLSSRTLSMVAAIVRKRSSDSSEHFPEYLDDRSSPSVALDYIGKRGATVGVTR</sequence>
<organism evidence="1 2">
    <name type="scientific">Iris pallida</name>
    <name type="common">Sweet iris</name>
    <dbReference type="NCBI Taxonomy" id="29817"/>
    <lineage>
        <taxon>Eukaryota</taxon>
        <taxon>Viridiplantae</taxon>
        <taxon>Streptophyta</taxon>
        <taxon>Embryophyta</taxon>
        <taxon>Tracheophyta</taxon>
        <taxon>Spermatophyta</taxon>
        <taxon>Magnoliopsida</taxon>
        <taxon>Liliopsida</taxon>
        <taxon>Asparagales</taxon>
        <taxon>Iridaceae</taxon>
        <taxon>Iridoideae</taxon>
        <taxon>Irideae</taxon>
        <taxon>Iris</taxon>
    </lineage>
</organism>
<dbReference type="AlphaFoldDB" id="A0AAX6GHD8"/>
<reference evidence="1" key="2">
    <citation type="submission" date="2023-04" db="EMBL/GenBank/DDBJ databases">
        <authorList>
            <person name="Bruccoleri R.E."/>
            <person name="Oakeley E.J."/>
            <person name="Faust A.-M."/>
            <person name="Dessus-Babus S."/>
            <person name="Altorfer M."/>
            <person name="Burckhardt D."/>
            <person name="Oertli M."/>
            <person name="Naumann U."/>
            <person name="Petersen F."/>
            <person name="Wong J."/>
        </authorList>
    </citation>
    <scope>NUCLEOTIDE SEQUENCE</scope>
    <source>
        <strain evidence="1">GSM-AAB239-AS_SAM_17_03QT</strain>
        <tissue evidence="1">Leaf</tissue>
    </source>
</reference>
<gene>
    <name evidence="1" type="ORF">M6B38_366450</name>
</gene>
<dbReference type="EMBL" id="JANAVB010019999">
    <property type="protein sequence ID" value="KAJ6827697.1"/>
    <property type="molecule type" value="Genomic_DNA"/>
</dbReference>
<accession>A0AAX6GHD8</accession>
<evidence type="ECO:0000313" key="2">
    <source>
        <dbReference type="Proteomes" id="UP001140949"/>
    </source>
</evidence>
<protein>
    <submittedName>
        <fullName evidence="1">Uncharacterized protein</fullName>
    </submittedName>
</protein>
<proteinExistence type="predicted"/>
<reference evidence="1" key="1">
    <citation type="journal article" date="2023" name="GigaByte">
        <title>Genome assembly of the bearded iris, Iris pallida Lam.</title>
        <authorList>
            <person name="Bruccoleri R.E."/>
            <person name="Oakeley E.J."/>
            <person name="Faust A.M.E."/>
            <person name="Altorfer M."/>
            <person name="Dessus-Babus S."/>
            <person name="Burckhardt D."/>
            <person name="Oertli M."/>
            <person name="Naumann U."/>
            <person name="Petersen F."/>
            <person name="Wong J."/>
        </authorList>
    </citation>
    <scope>NUCLEOTIDE SEQUENCE</scope>
    <source>
        <strain evidence="1">GSM-AAB239-AS_SAM_17_03QT</strain>
    </source>
</reference>
<evidence type="ECO:0000313" key="1">
    <source>
        <dbReference type="EMBL" id="KAJ6827697.1"/>
    </source>
</evidence>
<keyword evidence="2" id="KW-1185">Reference proteome</keyword>
<dbReference type="Proteomes" id="UP001140949">
    <property type="component" value="Unassembled WGS sequence"/>
</dbReference>
<name>A0AAX6GHD8_IRIPA</name>
<comment type="caution">
    <text evidence="1">The sequence shown here is derived from an EMBL/GenBank/DDBJ whole genome shotgun (WGS) entry which is preliminary data.</text>
</comment>